<evidence type="ECO:0000256" key="1">
    <source>
        <dbReference type="ARBA" id="ARBA00001971"/>
    </source>
</evidence>
<dbReference type="Pfam" id="PF00067">
    <property type="entry name" value="p450"/>
    <property type="match status" value="1"/>
</dbReference>
<evidence type="ECO:0000256" key="2">
    <source>
        <dbReference type="ARBA" id="ARBA00010617"/>
    </source>
</evidence>
<evidence type="ECO:0000256" key="8">
    <source>
        <dbReference type="PIRSR" id="PIRSR602403-1"/>
    </source>
</evidence>
<proteinExistence type="inferred from homology"/>
<dbReference type="GO" id="GO:0005506">
    <property type="term" value="F:iron ion binding"/>
    <property type="evidence" value="ECO:0007669"/>
    <property type="project" value="InterPro"/>
</dbReference>
<dbReference type="GO" id="GO:0016705">
    <property type="term" value="F:oxidoreductase activity, acting on paired donors, with incorporation or reduction of molecular oxygen"/>
    <property type="evidence" value="ECO:0007669"/>
    <property type="project" value="InterPro"/>
</dbReference>
<evidence type="ECO:0000313" key="11">
    <source>
        <dbReference type="Proteomes" id="UP000319732"/>
    </source>
</evidence>
<evidence type="ECO:0000256" key="7">
    <source>
        <dbReference type="ARBA" id="ARBA00023033"/>
    </source>
</evidence>
<dbReference type="GO" id="GO:0016125">
    <property type="term" value="P:sterol metabolic process"/>
    <property type="evidence" value="ECO:0007669"/>
    <property type="project" value="TreeGrafter"/>
</dbReference>
<gene>
    <name evidence="10" type="ORF">FKG94_27805</name>
</gene>
<dbReference type="InterPro" id="IPR017972">
    <property type="entry name" value="Cyt_P450_CS"/>
</dbReference>
<dbReference type="PRINTS" id="PR00385">
    <property type="entry name" value="P450"/>
</dbReference>
<comment type="similarity">
    <text evidence="2 9">Belongs to the cytochrome P450 family.</text>
</comment>
<dbReference type="Gene3D" id="1.10.630.10">
    <property type="entry name" value="Cytochrome P450"/>
    <property type="match status" value="1"/>
</dbReference>
<protein>
    <submittedName>
        <fullName evidence="10">Cytochrome P450</fullName>
    </submittedName>
</protein>
<dbReference type="GO" id="GO:0004497">
    <property type="term" value="F:monooxygenase activity"/>
    <property type="evidence" value="ECO:0007669"/>
    <property type="project" value="UniProtKB-KW"/>
</dbReference>
<keyword evidence="3 8" id="KW-0349">Heme</keyword>
<keyword evidence="5 9" id="KW-0560">Oxidoreductase</keyword>
<evidence type="ECO:0000313" key="10">
    <source>
        <dbReference type="EMBL" id="TQV66000.1"/>
    </source>
</evidence>
<dbReference type="PANTHER" id="PTHR24286:SF24">
    <property type="entry name" value="LANOSTEROL 14-ALPHA DEMETHYLASE"/>
    <property type="match status" value="1"/>
</dbReference>
<comment type="caution">
    <text evidence="10">The sequence shown here is derived from an EMBL/GenBank/DDBJ whole genome shotgun (WGS) entry which is preliminary data.</text>
</comment>
<dbReference type="EMBL" id="VHSG01000045">
    <property type="protein sequence ID" value="TQV66000.1"/>
    <property type="molecule type" value="Genomic_DNA"/>
</dbReference>
<dbReference type="InterPro" id="IPR002403">
    <property type="entry name" value="Cyt_P450_E_grp-IV"/>
</dbReference>
<dbReference type="PRINTS" id="PR00465">
    <property type="entry name" value="EP450IV"/>
</dbReference>
<organism evidence="10 11">
    <name type="scientific">Exilibacterium tricleocarpae</name>
    <dbReference type="NCBI Taxonomy" id="2591008"/>
    <lineage>
        <taxon>Bacteria</taxon>
        <taxon>Pseudomonadati</taxon>
        <taxon>Pseudomonadota</taxon>
        <taxon>Gammaproteobacteria</taxon>
        <taxon>Cellvibrionales</taxon>
        <taxon>Cellvibrionaceae</taxon>
        <taxon>Exilibacterium</taxon>
    </lineage>
</organism>
<comment type="cofactor">
    <cofactor evidence="1 8">
        <name>heme</name>
        <dbReference type="ChEBI" id="CHEBI:30413"/>
    </cofactor>
</comment>
<keyword evidence="7 9" id="KW-0503">Monooxygenase</keyword>
<dbReference type="PROSITE" id="PS00086">
    <property type="entry name" value="CYTOCHROME_P450"/>
    <property type="match status" value="1"/>
</dbReference>
<dbReference type="AlphaFoldDB" id="A0A545SLZ3"/>
<dbReference type="SUPFAM" id="SSF48264">
    <property type="entry name" value="Cytochrome P450"/>
    <property type="match status" value="1"/>
</dbReference>
<feature type="binding site" description="axial binding residue" evidence="8">
    <location>
        <position position="415"/>
    </location>
    <ligand>
        <name>heme</name>
        <dbReference type="ChEBI" id="CHEBI:30413"/>
    </ligand>
    <ligandPart>
        <name>Fe</name>
        <dbReference type="ChEBI" id="CHEBI:18248"/>
    </ligandPart>
</feature>
<accession>A0A545SLZ3</accession>
<name>A0A545SLZ3_9GAMM</name>
<dbReference type="PANTHER" id="PTHR24286">
    <property type="entry name" value="CYTOCHROME P450 26"/>
    <property type="match status" value="1"/>
</dbReference>
<evidence type="ECO:0000256" key="4">
    <source>
        <dbReference type="ARBA" id="ARBA00022723"/>
    </source>
</evidence>
<dbReference type="Proteomes" id="UP000319732">
    <property type="component" value="Unassembled WGS sequence"/>
</dbReference>
<reference evidence="10 11" key="1">
    <citation type="submission" date="2019-06" db="EMBL/GenBank/DDBJ databases">
        <title>Whole genome sequence for Cellvibrionaceae sp. R142.</title>
        <authorList>
            <person name="Wang G."/>
        </authorList>
    </citation>
    <scope>NUCLEOTIDE SEQUENCE [LARGE SCALE GENOMIC DNA]</scope>
    <source>
        <strain evidence="10 11">R142</strain>
    </source>
</reference>
<sequence>MPCRQAVLKCGGFGSIIGPAAIHFARICVMTSAVRAIPGESGWPIIGHSLRYIKNCNQLYDEMYAKYGAVYYNDFLMIRNIHLFSPAGNEFVLLDREGNFSSRLAWNIPLEKLFPNGLMLRDGEDHKFHRRLMAAPFKRAALAAYVDAMNPDIDSVTTIWGRRADFLFYPAIKQLTLGLAAKIFLGETLASDADTVNQAFVDLVAASLVLVRYPLPGTPYQRGLRGRRLLETYFRARIPGKRQSPDSDMFAEICRAQTESGESFSAEDIVDHMIFLMMAAHDTTTSSLSSVCYALAQNPEWQARIRADIDRLGGDRLHYDDMDEFTAAGLVLKEALRLYPPLPTIPRAAVRDCHFDDYRIEKGSIVTVSPYFTHRLPEIWTRPDEFDPERFGKARAEHNRHRFAWIPFGGGAHKCLGLNFAELQVKLVLFYLLRKYELAVVPGYKMPYRPSPIGRPGDGLPLILKPLS</sequence>
<keyword evidence="4 8" id="KW-0479">Metal-binding</keyword>
<dbReference type="InterPro" id="IPR001128">
    <property type="entry name" value="Cyt_P450"/>
</dbReference>
<dbReference type="InterPro" id="IPR036396">
    <property type="entry name" value="Cyt_P450_sf"/>
</dbReference>
<dbReference type="GO" id="GO:0020037">
    <property type="term" value="F:heme binding"/>
    <property type="evidence" value="ECO:0007669"/>
    <property type="project" value="InterPro"/>
</dbReference>
<keyword evidence="11" id="KW-1185">Reference proteome</keyword>
<evidence type="ECO:0000256" key="9">
    <source>
        <dbReference type="RuleBase" id="RU000461"/>
    </source>
</evidence>
<evidence type="ECO:0000256" key="3">
    <source>
        <dbReference type="ARBA" id="ARBA00022617"/>
    </source>
</evidence>
<evidence type="ECO:0000256" key="5">
    <source>
        <dbReference type="ARBA" id="ARBA00023002"/>
    </source>
</evidence>
<evidence type="ECO:0000256" key="6">
    <source>
        <dbReference type="ARBA" id="ARBA00023004"/>
    </source>
</evidence>
<keyword evidence="6 8" id="KW-0408">Iron</keyword>